<dbReference type="PANTHER" id="PTHR11695:SF294">
    <property type="entry name" value="RETICULON-4-INTERACTING PROTEIN 1, MITOCHONDRIAL"/>
    <property type="match status" value="1"/>
</dbReference>
<dbReference type="InterPro" id="IPR050700">
    <property type="entry name" value="YIM1/Zinc_Alcohol_DH_Fams"/>
</dbReference>
<dbReference type="OrthoDB" id="3727682at2"/>
<gene>
    <name evidence="2" type="ORF">EAS64_05505</name>
</gene>
<dbReference type="InterPro" id="IPR013154">
    <property type="entry name" value="ADH-like_N"/>
</dbReference>
<name>A0A6P2C7T4_9ACTN</name>
<feature type="domain" description="Enoyl reductase (ER)" evidence="1">
    <location>
        <begin position="10"/>
        <end position="313"/>
    </location>
</feature>
<dbReference type="Pfam" id="PF13602">
    <property type="entry name" value="ADH_zinc_N_2"/>
    <property type="match status" value="1"/>
</dbReference>
<protein>
    <submittedName>
        <fullName evidence="2">NADP-dependent oxidoreductase</fullName>
    </submittedName>
</protein>
<evidence type="ECO:0000259" key="1">
    <source>
        <dbReference type="SMART" id="SM00829"/>
    </source>
</evidence>
<dbReference type="InterPro" id="IPR020843">
    <property type="entry name" value="ER"/>
</dbReference>
<dbReference type="PANTHER" id="PTHR11695">
    <property type="entry name" value="ALCOHOL DEHYDROGENASE RELATED"/>
    <property type="match status" value="1"/>
</dbReference>
<organism evidence="2 3">
    <name type="scientific">Trebonia kvetii</name>
    <dbReference type="NCBI Taxonomy" id="2480626"/>
    <lineage>
        <taxon>Bacteria</taxon>
        <taxon>Bacillati</taxon>
        <taxon>Actinomycetota</taxon>
        <taxon>Actinomycetes</taxon>
        <taxon>Streptosporangiales</taxon>
        <taxon>Treboniaceae</taxon>
        <taxon>Trebonia</taxon>
    </lineage>
</organism>
<dbReference type="AlphaFoldDB" id="A0A6P2C7T4"/>
<dbReference type="Proteomes" id="UP000460272">
    <property type="component" value="Unassembled WGS sequence"/>
</dbReference>
<dbReference type="GO" id="GO:0016491">
    <property type="term" value="F:oxidoreductase activity"/>
    <property type="evidence" value="ECO:0007669"/>
    <property type="project" value="InterPro"/>
</dbReference>
<dbReference type="SUPFAM" id="SSF51735">
    <property type="entry name" value="NAD(P)-binding Rossmann-fold domains"/>
    <property type="match status" value="1"/>
</dbReference>
<dbReference type="SMART" id="SM00829">
    <property type="entry name" value="PKS_ER"/>
    <property type="match status" value="1"/>
</dbReference>
<sequence length="316" mass="32190">MMALRAHARGGPEQLVFERAPVPVPGPGEALVAVHAAAITFAELGWDLSWTTKDGKDRTPAIPSHEVSGTVAAPGPEVTGLSAGDEVYGLIEFDRDGAAAEYVTLPAAHLAARPRSVSHTEAATLPLAALTAWQALSDYAALEPGERVLVQGGAGGVGGVGAYAVQLAAILGGTVTATGSTRHRDLVGRLGATTFVASGASGAAVYGAAAPAEYDVVIDTVGGDVLDASYQVTRPGGRLVTLSAPPSAEKAAARGVHAMFFVVTPDAAELARLAALVDEGRLRPIVSQEFPLAEGRAAFESATRPRPPGKTVLLVR</sequence>
<dbReference type="Gene3D" id="3.90.180.10">
    <property type="entry name" value="Medium-chain alcohol dehydrogenases, catalytic domain"/>
    <property type="match status" value="1"/>
</dbReference>
<dbReference type="Gene3D" id="3.40.50.720">
    <property type="entry name" value="NAD(P)-binding Rossmann-like Domain"/>
    <property type="match status" value="1"/>
</dbReference>
<accession>A0A6P2C7T4</accession>
<proteinExistence type="predicted"/>
<keyword evidence="3" id="KW-1185">Reference proteome</keyword>
<dbReference type="InterPro" id="IPR036291">
    <property type="entry name" value="NAD(P)-bd_dom_sf"/>
</dbReference>
<reference evidence="2 3" key="1">
    <citation type="submission" date="2018-11" db="EMBL/GenBank/DDBJ databases">
        <title>Trebonia kvetii gen.nov., sp.nov., a novel acidophilic actinobacterium, and proposal of the new actinobacterial family Treboniaceae fam. nov.</title>
        <authorList>
            <person name="Rapoport D."/>
            <person name="Sagova-Mareckova M."/>
            <person name="Sedlacek I."/>
            <person name="Provaznik J."/>
            <person name="Kralova S."/>
            <person name="Pavlinic D."/>
            <person name="Benes V."/>
            <person name="Kopecky J."/>
        </authorList>
    </citation>
    <scope>NUCLEOTIDE SEQUENCE [LARGE SCALE GENOMIC DNA]</scope>
    <source>
        <strain evidence="2 3">15Tr583</strain>
    </source>
</reference>
<dbReference type="Pfam" id="PF08240">
    <property type="entry name" value="ADH_N"/>
    <property type="match status" value="1"/>
</dbReference>
<dbReference type="InterPro" id="IPR011032">
    <property type="entry name" value="GroES-like_sf"/>
</dbReference>
<dbReference type="EMBL" id="RPFW01000001">
    <property type="protein sequence ID" value="TVZ07464.1"/>
    <property type="molecule type" value="Genomic_DNA"/>
</dbReference>
<evidence type="ECO:0000313" key="2">
    <source>
        <dbReference type="EMBL" id="TVZ07464.1"/>
    </source>
</evidence>
<dbReference type="CDD" id="cd05289">
    <property type="entry name" value="MDR_like_2"/>
    <property type="match status" value="1"/>
</dbReference>
<evidence type="ECO:0000313" key="3">
    <source>
        <dbReference type="Proteomes" id="UP000460272"/>
    </source>
</evidence>
<comment type="caution">
    <text evidence="2">The sequence shown here is derived from an EMBL/GenBank/DDBJ whole genome shotgun (WGS) entry which is preliminary data.</text>
</comment>
<dbReference type="SUPFAM" id="SSF50129">
    <property type="entry name" value="GroES-like"/>
    <property type="match status" value="1"/>
</dbReference>